<name>A0A2T8I676_9POAL</name>
<proteinExistence type="predicted"/>
<dbReference type="Proteomes" id="UP000243499">
    <property type="component" value="Chromosome 9"/>
</dbReference>
<protein>
    <submittedName>
        <fullName evidence="1">Uncharacterized protein</fullName>
    </submittedName>
</protein>
<sequence length="54" mass="6267">MRIGFCSNQCFPNFKFELTENTVTKLVCLTVTSTRTEEIPTIEYQILILKILLI</sequence>
<gene>
    <name evidence="1" type="ORF">PAHAL_9G589100</name>
</gene>
<dbReference type="Gramene" id="PVH33184">
    <property type="protein sequence ID" value="PVH33184"/>
    <property type="gene ID" value="PAHAL_9G589100"/>
</dbReference>
<accession>A0A2T8I676</accession>
<dbReference type="EMBL" id="CM008054">
    <property type="protein sequence ID" value="PVH33184.1"/>
    <property type="molecule type" value="Genomic_DNA"/>
</dbReference>
<reference evidence="1" key="1">
    <citation type="submission" date="2018-04" db="EMBL/GenBank/DDBJ databases">
        <title>WGS assembly of Panicum hallii.</title>
        <authorList>
            <person name="Lovell J."/>
            <person name="Jenkins J."/>
            <person name="Lowry D."/>
            <person name="Mamidi S."/>
            <person name="Sreedasyam A."/>
            <person name="Weng X."/>
            <person name="Barry K."/>
            <person name="Bonette J."/>
            <person name="Campitelli B."/>
            <person name="Daum C."/>
            <person name="Gordon S."/>
            <person name="Gould B."/>
            <person name="Lipzen A."/>
            <person name="Macqueen A."/>
            <person name="Palacio-Mejia J."/>
            <person name="Plott C."/>
            <person name="Shakirov E."/>
            <person name="Shu S."/>
            <person name="Yoshinaga Y."/>
            <person name="Zane M."/>
            <person name="Rokhsar D."/>
            <person name="Grimwood J."/>
            <person name="Schmutz J."/>
            <person name="Juenger T."/>
        </authorList>
    </citation>
    <scope>NUCLEOTIDE SEQUENCE [LARGE SCALE GENOMIC DNA]</scope>
    <source>
        <strain evidence="1">FIL2</strain>
    </source>
</reference>
<organism evidence="1">
    <name type="scientific">Panicum hallii</name>
    <dbReference type="NCBI Taxonomy" id="206008"/>
    <lineage>
        <taxon>Eukaryota</taxon>
        <taxon>Viridiplantae</taxon>
        <taxon>Streptophyta</taxon>
        <taxon>Embryophyta</taxon>
        <taxon>Tracheophyta</taxon>
        <taxon>Spermatophyta</taxon>
        <taxon>Magnoliopsida</taxon>
        <taxon>Liliopsida</taxon>
        <taxon>Poales</taxon>
        <taxon>Poaceae</taxon>
        <taxon>PACMAD clade</taxon>
        <taxon>Panicoideae</taxon>
        <taxon>Panicodae</taxon>
        <taxon>Paniceae</taxon>
        <taxon>Panicinae</taxon>
        <taxon>Panicum</taxon>
        <taxon>Panicum sect. Panicum</taxon>
    </lineage>
</organism>
<dbReference type="AlphaFoldDB" id="A0A2T8I676"/>
<evidence type="ECO:0000313" key="1">
    <source>
        <dbReference type="EMBL" id="PVH33184.1"/>
    </source>
</evidence>